<accession>A0A167K2Y4</accession>
<keyword evidence="1" id="KW-0812">Transmembrane</keyword>
<dbReference type="InParanoid" id="A0A167K2Y4"/>
<gene>
    <name evidence="2" type="ORF">PHYBLDRAFT_67300</name>
</gene>
<dbReference type="AlphaFoldDB" id="A0A167K2Y4"/>
<dbReference type="VEuPathDB" id="FungiDB:PHYBLDRAFT_67300"/>
<dbReference type="RefSeq" id="XP_018285206.1">
    <property type="nucleotide sequence ID" value="XM_018441772.1"/>
</dbReference>
<keyword evidence="1" id="KW-0472">Membrane</keyword>
<evidence type="ECO:0000256" key="1">
    <source>
        <dbReference type="SAM" id="Phobius"/>
    </source>
</evidence>
<protein>
    <submittedName>
        <fullName evidence="2">Uncharacterized protein</fullName>
    </submittedName>
</protein>
<evidence type="ECO:0000313" key="2">
    <source>
        <dbReference type="EMBL" id="OAD67166.1"/>
    </source>
</evidence>
<dbReference type="EMBL" id="KV441025">
    <property type="protein sequence ID" value="OAD67166.1"/>
    <property type="molecule type" value="Genomic_DNA"/>
</dbReference>
<evidence type="ECO:0000313" key="3">
    <source>
        <dbReference type="Proteomes" id="UP000077315"/>
    </source>
</evidence>
<keyword evidence="1" id="KW-1133">Transmembrane helix</keyword>
<name>A0A167K2Y4_PHYB8</name>
<keyword evidence="3" id="KW-1185">Reference proteome</keyword>
<sequence>MLKWNLMLEIILLMTMSLIVLQGKSRIYDNGRIGTDIFTKAELISIRLAQLMLQHKIDRSSYRDIVRFVNTIIWNHDESLRLRSAMVMPLVLYYNKNQALRATIDLISGIFDGENYKQLVQRDLFSNPDDIAIVIYTNSFVNQEKGYYSSSASLDPLLPNLYGGLTRRILTSYRHGCILKATLVLYLGFLLLLLLLLLFTITSANNFDLSFGFHMRLRMLRMDTDSMISNSEYGTDMSNDGRSSQTIGENYCIKSVAGKPVPLFMAVKILLTETKYVRVKESTKTSRNNSWKHSDYNPDLPNADKKEWTQIVIHS</sequence>
<feature type="transmembrane region" description="Helical" evidence="1">
    <location>
        <begin position="6"/>
        <end position="23"/>
    </location>
</feature>
<organism evidence="2 3">
    <name type="scientific">Phycomyces blakesleeanus (strain ATCC 8743b / DSM 1359 / FGSC 10004 / NBRC 33097 / NRRL 1555)</name>
    <dbReference type="NCBI Taxonomy" id="763407"/>
    <lineage>
        <taxon>Eukaryota</taxon>
        <taxon>Fungi</taxon>
        <taxon>Fungi incertae sedis</taxon>
        <taxon>Mucoromycota</taxon>
        <taxon>Mucoromycotina</taxon>
        <taxon>Mucoromycetes</taxon>
        <taxon>Mucorales</taxon>
        <taxon>Phycomycetaceae</taxon>
        <taxon>Phycomyces</taxon>
    </lineage>
</organism>
<dbReference type="Proteomes" id="UP000077315">
    <property type="component" value="Unassembled WGS sequence"/>
</dbReference>
<feature type="transmembrane region" description="Helical" evidence="1">
    <location>
        <begin position="177"/>
        <end position="201"/>
    </location>
</feature>
<reference evidence="3" key="1">
    <citation type="submission" date="2015-06" db="EMBL/GenBank/DDBJ databases">
        <title>Expansion of signal transduction pathways in fungi by whole-genome duplication.</title>
        <authorList>
            <consortium name="DOE Joint Genome Institute"/>
            <person name="Corrochano L.M."/>
            <person name="Kuo A."/>
            <person name="Marcet-Houben M."/>
            <person name="Polaino S."/>
            <person name="Salamov A."/>
            <person name="Villalobos J.M."/>
            <person name="Alvarez M.I."/>
            <person name="Avalos J."/>
            <person name="Benito E.P."/>
            <person name="Benoit I."/>
            <person name="Burger G."/>
            <person name="Camino L.P."/>
            <person name="Canovas D."/>
            <person name="Cerda-Olmedo E."/>
            <person name="Cheng J.-F."/>
            <person name="Dominguez A."/>
            <person name="Elias M."/>
            <person name="Eslava A.P."/>
            <person name="Glaser F."/>
            <person name="Grimwood J."/>
            <person name="Gutierrez G."/>
            <person name="Heitman J."/>
            <person name="Henrissat B."/>
            <person name="Iturriaga E.A."/>
            <person name="Lang B.F."/>
            <person name="Lavin J.L."/>
            <person name="Lee S."/>
            <person name="Li W."/>
            <person name="Lindquist E."/>
            <person name="Lopez-Garcia S."/>
            <person name="Luque E.M."/>
            <person name="Marcos A.T."/>
            <person name="Martin J."/>
            <person name="McCluskey K."/>
            <person name="Medina H.R."/>
            <person name="Miralles-Duran A."/>
            <person name="Miyazaki A."/>
            <person name="Munoz-Torres E."/>
            <person name="Oguiza J.A."/>
            <person name="Ohm R."/>
            <person name="Olmedo M."/>
            <person name="Orejas M."/>
            <person name="Ortiz-Castellanos L."/>
            <person name="Pisabarro A.G."/>
            <person name="Rodriguez-Romero J."/>
            <person name="Ruiz-Herrera J."/>
            <person name="Ruiz-Vazquez R."/>
            <person name="Sanz C."/>
            <person name="Schackwitz W."/>
            <person name="Schmutz J."/>
            <person name="Shahriari M."/>
            <person name="Shelest E."/>
            <person name="Silva-Franco F."/>
            <person name="Soanes D."/>
            <person name="Syed K."/>
            <person name="Tagua V.G."/>
            <person name="Talbot N.J."/>
            <person name="Thon M."/>
            <person name="De vries R.P."/>
            <person name="Wiebenga A."/>
            <person name="Yadav J.S."/>
            <person name="Braun E.L."/>
            <person name="Baker S."/>
            <person name="Garre V."/>
            <person name="Horwitz B."/>
            <person name="Torres-Martinez S."/>
            <person name="Idnurm A."/>
            <person name="Herrera-Estrella A."/>
            <person name="Gabaldon T."/>
            <person name="Grigoriev I.V."/>
        </authorList>
    </citation>
    <scope>NUCLEOTIDE SEQUENCE [LARGE SCALE GENOMIC DNA]</scope>
    <source>
        <strain evidence="3">NRRL 1555(-)</strain>
    </source>
</reference>
<dbReference type="GeneID" id="29002678"/>
<proteinExistence type="predicted"/>